<feature type="transmembrane region" description="Helical" evidence="10">
    <location>
        <begin position="153"/>
        <end position="171"/>
    </location>
</feature>
<dbReference type="Pfam" id="PF02163">
    <property type="entry name" value="Peptidase_M50"/>
    <property type="match status" value="1"/>
</dbReference>
<evidence type="ECO:0000313" key="12">
    <source>
        <dbReference type="EMBL" id="CAD7255324.1"/>
    </source>
</evidence>
<evidence type="ECO:0000256" key="10">
    <source>
        <dbReference type="SAM" id="Phobius"/>
    </source>
</evidence>
<evidence type="ECO:0000256" key="2">
    <source>
        <dbReference type="ARBA" id="ARBA00004141"/>
    </source>
</evidence>
<evidence type="ECO:0000259" key="11">
    <source>
        <dbReference type="Pfam" id="PF02163"/>
    </source>
</evidence>
<dbReference type="PANTHER" id="PTHR42837">
    <property type="entry name" value="REGULATOR OF SIGMA-E PROTEASE RSEP"/>
    <property type="match status" value="1"/>
</dbReference>
<feature type="transmembrane region" description="Helical" evidence="10">
    <location>
        <begin position="105"/>
        <end position="125"/>
    </location>
</feature>
<feature type="domain" description="Peptidase M50" evidence="11">
    <location>
        <begin position="50"/>
        <end position="164"/>
    </location>
</feature>
<protein>
    <recommendedName>
        <fullName evidence="11">Peptidase M50 domain-containing protein</fullName>
    </recommendedName>
</protein>
<evidence type="ECO:0000256" key="3">
    <source>
        <dbReference type="ARBA" id="ARBA00022670"/>
    </source>
</evidence>
<proteinExistence type="predicted"/>
<evidence type="ECO:0000256" key="6">
    <source>
        <dbReference type="ARBA" id="ARBA00022833"/>
    </source>
</evidence>
<keyword evidence="7 10" id="KW-1133">Transmembrane helix</keyword>
<keyword evidence="3" id="KW-0645">Protease</keyword>
<dbReference type="AlphaFoldDB" id="A0A7R9AJT8"/>
<gene>
    <name evidence="12" type="ORF">DSTB1V02_LOCUS15069</name>
</gene>
<evidence type="ECO:0000256" key="5">
    <source>
        <dbReference type="ARBA" id="ARBA00022801"/>
    </source>
</evidence>
<evidence type="ECO:0000256" key="9">
    <source>
        <dbReference type="ARBA" id="ARBA00023136"/>
    </source>
</evidence>
<keyword evidence="8" id="KW-0482">Metalloprotease</keyword>
<dbReference type="Proteomes" id="UP000677054">
    <property type="component" value="Unassembled WGS sequence"/>
</dbReference>
<dbReference type="GO" id="GO:0004222">
    <property type="term" value="F:metalloendopeptidase activity"/>
    <property type="evidence" value="ECO:0007669"/>
    <property type="project" value="InterPro"/>
</dbReference>
<reference evidence="12" key="1">
    <citation type="submission" date="2020-11" db="EMBL/GenBank/DDBJ databases">
        <authorList>
            <person name="Tran Van P."/>
        </authorList>
    </citation>
    <scope>NUCLEOTIDE SEQUENCE</scope>
</reference>
<organism evidence="12">
    <name type="scientific">Darwinula stevensoni</name>
    <dbReference type="NCBI Taxonomy" id="69355"/>
    <lineage>
        <taxon>Eukaryota</taxon>
        <taxon>Metazoa</taxon>
        <taxon>Ecdysozoa</taxon>
        <taxon>Arthropoda</taxon>
        <taxon>Crustacea</taxon>
        <taxon>Oligostraca</taxon>
        <taxon>Ostracoda</taxon>
        <taxon>Podocopa</taxon>
        <taxon>Podocopida</taxon>
        <taxon>Darwinulocopina</taxon>
        <taxon>Darwinuloidea</taxon>
        <taxon>Darwinulidae</taxon>
        <taxon>Darwinula</taxon>
    </lineage>
</organism>
<dbReference type="PANTHER" id="PTHR42837:SF2">
    <property type="entry name" value="MEMBRANE METALLOPROTEASE ARASP2, CHLOROPLASTIC-RELATED"/>
    <property type="match status" value="1"/>
</dbReference>
<dbReference type="EMBL" id="LR922550">
    <property type="protein sequence ID" value="CAD7255324.1"/>
    <property type="molecule type" value="Genomic_DNA"/>
</dbReference>
<keyword evidence="9 10" id="KW-0472">Membrane</keyword>
<keyword evidence="5" id="KW-0378">Hydrolase</keyword>
<dbReference type="GO" id="GO:0006508">
    <property type="term" value="P:proteolysis"/>
    <property type="evidence" value="ECO:0007669"/>
    <property type="project" value="UniProtKB-KW"/>
</dbReference>
<evidence type="ECO:0000256" key="4">
    <source>
        <dbReference type="ARBA" id="ARBA00022692"/>
    </source>
</evidence>
<evidence type="ECO:0000256" key="8">
    <source>
        <dbReference type="ARBA" id="ARBA00023049"/>
    </source>
</evidence>
<evidence type="ECO:0000313" key="13">
    <source>
        <dbReference type="Proteomes" id="UP000677054"/>
    </source>
</evidence>
<accession>A0A7R9AJT8</accession>
<keyword evidence="4 10" id="KW-0812">Transmembrane</keyword>
<dbReference type="EMBL" id="CAJPEV010023032">
    <property type="protein sequence ID" value="CAG0908322.1"/>
    <property type="molecule type" value="Genomic_DNA"/>
</dbReference>
<evidence type="ECO:0000256" key="1">
    <source>
        <dbReference type="ARBA" id="ARBA00001947"/>
    </source>
</evidence>
<dbReference type="InterPro" id="IPR004387">
    <property type="entry name" value="Pept_M50_Zn"/>
</dbReference>
<name>A0A7R9AJT8_9CRUS</name>
<evidence type="ECO:0000256" key="7">
    <source>
        <dbReference type="ARBA" id="ARBA00022989"/>
    </source>
</evidence>
<sequence>MLRDGKEFSASIKPEIREIDDPLGNKVKTTLIGVKLDRKSGAIRIEELTTVQSLGAAFDQSLFIAKETGNFIIRLVNGREDKCQLGGPVKIATMAGQAAKRGIDWLIQLGAMLSIGIGILNLLPIPPLDGGHLMLYGIEAVQRKPVSAKAQDVLFRIGGTLVLMFMLFVFYNDLFGCR</sequence>
<comment type="subcellular location">
    <subcellularLocation>
        <location evidence="2">Membrane</location>
        <topology evidence="2">Multi-pass membrane protein</topology>
    </subcellularLocation>
</comment>
<comment type="cofactor">
    <cofactor evidence="1">
        <name>Zn(2+)</name>
        <dbReference type="ChEBI" id="CHEBI:29105"/>
    </cofactor>
</comment>
<keyword evidence="13" id="KW-1185">Reference proteome</keyword>
<dbReference type="InterPro" id="IPR008915">
    <property type="entry name" value="Peptidase_M50"/>
</dbReference>
<dbReference type="GO" id="GO:0016020">
    <property type="term" value="C:membrane"/>
    <property type="evidence" value="ECO:0007669"/>
    <property type="project" value="UniProtKB-SubCell"/>
</dbReference>
<dbReference type="OrthoDB" id="10552049at2759"/>
<keyword evidence="6" id="KW-0862">Zinc</keyword>